<accession>A0AAV7T5D6</accession>
<dbReference type="EMBL" id="JANPWB010000007">
    <property type="protein sequence ID" value="KAJ1171586.1"/>
    <property type="molecule type" value="Genomic_DNA"/>
</dbReference>
<comment type="caution">
    <text evidence="2">The sequence shown here is derived from an EMBL/GenBank/DDBJ whole genome shotgun (WGS) entry which is preliminary data.</text>
</comment>
<protein>
    <submittedName>
        <fullName evidence="2">Uncharacterized protein</fullName>
    </submittedName>
</protein>
<gene>
    <name evidence="2" type="ORF">NDU88_003447</name>
</gene>
<name>A0AAV7T5D6_PLEWA</name>
<dbReference type="Proteomes" id="UP001066276">
    <property type="component" value="Chromosome 4_1"/>
</dbReference>
<keyword evidence="3" id="KW-1185">Reference proteome</keyword>
<feature type="compositionally biased region" description="Polar residues" evidence="1">
    <location>
        <begin position="112"/>
        <end position="132"/>
    </location>
</feature>
<organism evidence="2 3">
    <name type="scientific">Pleurodeles waltl</name>
    <name type="common">Iberian ribbed newt</name>
    <dbReference type="NCBI Taxonomy" id="8319"/>
    <lineage>
        <taxon>Eukaryota</taxon>
        <taxon>Metazoa</taxon>
        <taxon>Chordata</taxon>
        <taxon>Craniata</taxon>
        <taxon>Vertebrata</taxon>
        <taxon>Euteleostomi</taxon>
        <taxon>Amphibia</taxon>
        <taxon>Batrachia</taxon>
        <taxon>Caudata</taxon>
        <taxon>Salamandroidea</taxon>
        <taxon>Salamandridae</taxon>
        <taxon>Pleurodelinae</taxon>
        <taxon>Pleurodeles</taxon>
    </lineage>
</organism>
<feature type="region of interest" description="Disordered" evidence="1">
    <location>
        <begin position="59"/>
        <end position="132"/>
    </location>
</feature>
<proteinExistence type="predicted"/>
<feature type="compositionally biased region" description="Basic and acidic residues" evidence="1">
    <location>
        <begin position="91"/>
        <end position="102"/>
    </location>
</feature>
<dbReference type="AlphaFoldDB" id="A0AAV7T5D6"/>
<reference evidence="2" key="1">
    <citation type="journal article" date="2022" name="bioRxiv">
        <title>Sequencing and chromosome-scale assembly of the giantPleurodeles waltlgenome.</title>
        <authorList>
            <person name="Brown T."/>
            <person name="Elewa A."/>
            <person name="Iarovenko S."/>
            <person name="Subramanian E."/>
            <person name="Araus A.J."/>
            <person name="Petzold A."/>
            <person name="Susuki M."/>
            <person name="Suzuki K.-i.T."/>
            <person name="Hayashi T."/>
            <person name="Toyoda A."/>
            <person name="Oliveira C."/>
            <person name="Osipova E."/>
            <person name="Leigh N.D."/>
            <person name="Simon A."/>
            <person name="Yun M.H."/>
        </authorList>
    </citation>
    <scope>NUCLEOTIDE SEQUENCE</scope>
    <source>
        <strain evidence="2">20211129_DDA</strain>
        <tissue evidence="2">Liver</tissue>
    </source>
</reference>
<sequence>MYVIYWGAWPVTNGAARVMRRSRATIQARSLNPAIITTGGLKKLKRSDRRIYSTCRDRGDSLRGRVYPENSPRQLRDRAVNPLQLWPAAESIRRSRRGEGPHPIHRRARGAQTPSPQTARATVRSRTSANAA</sequence>
<evidence type="ECO:0000313" key="2">
    <source>
        <dbReference type="EMBL" id="KAJ1171586.1"/>
    </source>
</evidence>
<evidence type="ECO:0000313" key="3">
    <source>
        <dbReference type="Proteomes" id="UP001066276"/>
    </source>
</evidence>
<evidence type="ECO:0000256" key="1">
    <source>
        <dbReference type="SAM" id="MobiDB-lite"/>
    </source>
</evidence>